<dbReference type="AlphaFoldDB" id="G5GJR3"/>
<keyword evidence="4" id="KW-1185">Reference proteome</keyword>
<evidence type="ECO:0000259" key="2">
    <source>
        <dbReference type="Pfam" id="PF01558"/>
    </source>
</evidence>
<dbReference type="PANTHER" id="PTHR42730:SF1">
    <property type="entry name" value="2-OXOGLUTARATE SYNTHASE SUBUNIT KORC"/>
    <property type="match status" value="1"/>
</dbReference>
<dbReference type="Gene3D" id="3.40.920.10">
    <property type="entry name" value="Pyruvate-ferredoxin oxidoreductase, PFOR, domain III"/>
    <property type="match status" value="1"/>
</dbReference>
<organism evidence="3 4">
    <name type="scientific">Johnsonella ignava ATCC 51276</name>
    <dbReference type="NCBI Taxonomy" id="679200"/>
    <lineage>
        <taxon>Bacteria</taxon>
        <taxon>Bacillati</taxon>
        <taxon>Bacillota</taxon>
        <taxon>Clostridia</taxon>
        <taxon>Lachnospirales</taxon>
        <taxon>Lachnospiraceae</taxon>
        <taxon>Johnsonella</taxon>
    </lineage>
</organism>
<dbReference type="InterPro" id="IPR019752">
    <property type="entry name" value="Pyrv/ketoisovalerate_OxRed_cat"/>
</dbReference>
<dbReference type="OrthoDB" id="9789125at2"/>
<dbReference type="STRING" id="679200.HMPREF9333_01803"/>
<feature type="domain" description="Pyruvate/ketoisovalerate oxidoreductase catalytic" evidence="2">
    <location>
        <begin position="11"/>
        <end position="174"/>
    </location>
</feature>
<proteinExistence type="predicted"/>
<dbReference type="PANTHER" id="PTHR42730">
    <property type="entry name" value="2-OXOGLUTARATE SYNTHASE SUBUNIT KORC"/>
    <property type="match status" value="1"/>
</dbReference>
<gene>
    <name evidence="3" type="ORF">HMPREF9333_01803</name>
</gene>
<evidence type="ECO:0000313" key="4">
    <source>
        <dbReference type="Proteomes" id="UP000003011"/>
    </source>
</evidence>
<evidence type="ECO:0000313" key="3">
    <source>
        <dbReference type="EMBL" id="EHI54956.1"/>
    </source>
</evidence>
<evidence type="ECO:0000256" key="1">
    <source>
        <dbReference type="ARBA" id="ARBA00023002"/>
    </source>
</evidence>
<sequence length="184" mass="19781">MEHKIVMAGFGGQGIMAIGQLTTYAGMVEGKHVSWLPSYGPEMRGGTANCAVIISDTPVSAPTVTASTAGIIMNAPSLDKFEPEALPGAKFFINSSLIDRKIQRDDIEGFYIPVNDIAAEIGNPKVANIVMLGAFLEITKVVSPETVLKVFTKVFGENKAKFIPMNQKAMEEGSKYAKKQRVNA</sequence>
<dbReference type="PATRIC" id="fig|679200.3.peg.1907"/>
<dbReference type="HOGENOM" id="CLU_087284_0_1_9"/>
<protein>
    <recommendedName>
        <fullName evidence="2">Pyruvate/ketoisovalerate oxidoreductase catalytic domain-containing protein</fullName>
    </recommendedName>
</protein>
<dbReference type="GO" id="GO:0016903">
    <property type="term" value="F:oxidoreductase activity, acting on the aldehyde or oxo group of donors"/>
    <property type="evidence" value="ECO:0007669"/>
    <property type="project" value="InterPro"/>
</dbReference>
<dbReference type="InterPro" id="IPR002869">
    <property type="entry name" value="Pyrv_flavodox_OxRed_cen"/>
</dbReference>
<accession>G5GJR3</accession>
<comment type="caution">
    <text evidence="3">The sequence shown here is derived from an EMBL/GenBank/DDBJ whole genome shotgun (WGS) entry which is preliminary data.</text>
</comment>
<dbReference type="InterPro" id="IPR052554">
    <property type="entry name" value="2-oxoglutarate_synth_KorC"/>
</dbReference>
<dbReference type="RefSeq" id="WP_005541592.1">
    <property type="nucleotide sequence ID" value="NZ_JH378836.1"/>
</dbReference>
<name>G5GJR3_9FIRM</name>
<dbReference type="eggNOG" id="COG1014">
    <property type="taxonomic scope" value="Bacteria"/>
</dbReference>
<keyword evidence="1" id="KW-0560">Oxidoreductase</keyword>
<dbReference type="Proteomes" id="UP000003011">
    <property type="component" value="Unassembled WGS sequence"/>
</dbReference>
<dbReference type="EMBL" id="ACZL01000031">
    <property type="protein sequence ID" value="EHI54956.1"/>
    <property type="molecule type" value="Genomic_DNA"/>
</dbReference>
<reference evidence="3 4" key="1">
    <citation type="submission" date="2011-08" db="EMBL/GenBank/DDBJ databases">
        <title>The Genome Sequence of Johnsonella ignava ATCC 51276.</title>
        <authorList>
            <consortium name="The Broad Institute Genome Sequencing Platform"/>
            <person name="Earl A."/>
            <person name="Ward D."/>
            <person name="Feldgarden M."/>
            <person name="Gevers D."/>
            <person name="Izard J."/>
            <person name="Blanton J.M."/>
            <person name="Baranova O.V."/>
            <person name="Dewhirst F.E."/>
            <person name="Young S.K."/>
            <person name="Zeng Q."/>
            <person name="Gargeya S."/>
            <person name="Fitzgerald M."/>
            <person name="Haas B."/>
            <person name="Abouelleil A."/>
            <person name="Alvarado L."/>
            <person name="Arachchi H.M."/>
            <person name="Berlin A."/>
            <person name="Brown A."/>
            <person name="Chapman S.B."/>
            <person name="Chen Z."/>
            <person name="Dunbar C."/>
            <person name="Freedman E."/>
            <person name="Gearin G."/>
            <person name="Gellesch M."/>
            <person name="Goldberg J."/>
            <person name="Griggs A."/>
            <person name="Gujja S."/>
            <person name="Heiman D."/>
            <person name="Howarth C."/>
            <person name="Larson L."/>
            <person name="Lui A."/>
            <person name="MacDonald P.J.P."/>
            <person name="Montmayeur A."/>
            <person name="Murphy C."/>
            <person name="Neiman D."/>
            <person name="Pearson M."/>
            <person name="Priest M."/>
            <person name="Roberts A."/>
            <person name="Saif S."/>
            <person name="Shea T."/>
            <person name="Shenoy N."/>
            <person name="Sisk P."/>
            <person name="Stolte C."/>
            <person name="Sykes S."/>
            <person name="Wortman J."/>
            <person name="Nusbaum C."/>
            <person name="Birren B."/>
        </authorList>
    </citation>
    <scope>NUCLEOTIDE SEQUENCE [LARGE SCALE GENOMIC DNA]</scope>
    <source>
        <strain evidence="3 4">ATCC 51276</strain>
    </source>
</reference>
<dbReference type="Pfam" id="PF01558">
    <property type="entry name" value="POR"/>
    <property type="match status" value="1"/>
</dbReference>
<dbReference type="SUPFAM" id="SSF53323">
    <property type="entry name" value="Pyruvate-ferredoxin oxidoreductase, PFOR, domain III"/>
    <property type="match status" value="1"/>
</dbReference>